<feature type="region of interest" description="Disordered" evidence="1">
    <location>
        <begin position="72"/>
        <end position="94"/>
    </location>
</feature>
<dbReference type="Proteomes" id="UP000299102">
    <property type="component" value="Unassembled WGS sequence"/>
</dbReference>
<gene>
    <name evidence="2" type="ORF">EVAR_52686_1</name>
</gene>
<accession>A0A4C1Y364</accession>
<sequence>MYKFIYIDIHTRLWHSLLDSGRLTALELSHGPNAVGDPNGRRHQYKDNVRDHRLKAKYALILATPLAAPDWRRHAASSGPGRPTLKEIGPEEAPTLTVLESETARRPAKTLIFGLVSRVVRGLVIRAAVYAGGRRFVRAAAGDPASGLQHCITVLLHYHRCTAHDRNDHGAARTRGFSVHKSSALAAGSGVETYAPRVHSAGE</sequence>
<organism evidence="2 3">
    <name type="scientific">Eumeta variegata</name>
    <name type="common">Bagworm moth</name>
    <name type="synonym">Eumeta japonica</name>
    <dbReference type="NCBI Taxonomy" id="151549"/>
    <lineage>
        <taxon>Eukaryota</taxon>
        <taxon>Metazoa</taxon>
        <taxon>Ecdysozoa</taxon>
        <taxon>Arthropoda</taxon>
        <taxon>Hexapoda</taxon>
        <taxon>Insecta</taxon>
        <taxon>Pterygota</taxon>
        <taxon>Neoptera</taxon>
        <taxon>Endopterygota</taxon>
        <taxon>Lepidoptera</taxon>
        <taxon>Glossata</taxon>
        <taxon>Ditrysia</taxon>
        <taxon>Tineoidea</taxon>
        <taxon>Psychidae</taxon>
        <taxon>Oiketicinae</taxon>
        <taxon>Eumeta</taxon>
    </lineage>
</organism>
<dbReference type="AlphaFoldDB" id="A0A4C1Y364"/>
<evidence type="ECO:0000313" key="3">
    <source>
        <dbReference type="Proteomes" id="UP000299102"/>
    </source>
</evidence>
<dbReference type="EMBL" id="BGZK01001040">
    <property type="protein sequence ID" value="GBP69414.1"/>
    <property type="molecule type" value="Genomic_DNA"/>
</dbReference>
<evidence type="ECO:0000256" key="1">
    <source>
        <dbReference type="SAM" id="MobiDB-lite"/>
    </source>
</evidence>
<keyword evidence="3" id="KW-1185">Reference proteome</keyword>
<name>A0A4C1Y364_EUMVA</name>
<reference evidence="2 3" key="1">
    <citation type="journal article" date="2019" name="Commun. Biol.">
        <title>The bagworm genome reveals a unique fibroin gene that provides high tensile strength.</title>
        <authorList>
            <person name="Kono N."/>
            <person name="Nakamura H."/>
            <person name="Ohtoshi R."/>
            <person name="Tomita M."/>
            <person name="Numata K."/>
            <person name="Arakawa K."/>
        </authorList>
    </citation>
    <scope>NUCLEOTIDE SEQUENCE [LARGE SCALE GENOMIC DNA]</scope>
</reference>
<protein>
    <submittedName>
        <fullName evidence="2">Uncharacterized protein</fullName>
    </submittedName>
</protein>
<evidence type="ECO:0000313" key="2">
    <source>
        <dbReference type="EMBL" id="GBP69414.1"/>
    </source>
</evidence>
<proteinExistence type="predicted"/>
<comment type="caution">
    <text evidence="2">The sequence shown here is derived from an EMBL/GenBank/DDBJ whole genome shotgun (WGS) entry which is preliminary data.</text>
</comment>